<comment type="caution">
    <text evidence="1">The sequence shown here is derived from an EMBL/GenBank/DDBJ whole genome shotgun (WGS) entry which is preliminary data.</text>
</comment>
<sequence length="187" mass="20313">MSLVTDCCSAPFSNNGCEARYGEHETRTCEKFQVSVFALQDGARTCPDQLFAEWAAPSAFSACRWCDGSIKMDSNGAFLPCWLPYTASSEGSCLAYDPEGVGWFDGGEFRRGGTERYLPKFDRGTQEFRTQMAYPKIATSHVEADKGAAVVGAACVLFVGGMAAKRRGKKKNNGEDNLEVGVAMQKV</sequence>
<dbReference type="OrthoDB" id="10474538at2759"/>
<dbReference type="Proteomes" id="UP001165082">
    <property type="component" value="Unassembled WGS sequence"/>
</dbReference>
<keyword evidence="2" id="KW-1185">Reference proteome</keyword>
<evidence type="ECO:0000313" key="1">
    <source>
        <dbReference type="EMBL" id="GMH46519.1"/>
    </source>
</evidence>
<dbReference type="AlphaFoldDB" id="A0A9W7DK78"/>
<proteinExistence type="predicted"/>
<organism evidence="1 2">
    <name type="scientific">Triparma retinervis</name>
    <dbReference type="NCBI Taxonomy" id="2557542"/>
    <lineage>
        <taxon>Eukaryota</taxon>
        <taxon>Sar</taxon>
        <taxon>Stramenopiles</taxon>
        <taxon>Ochrophyta</taxon>
        <taxon>Bolidophyceae</taxon>
        <taxon>Parmales</taxon>
        <taxon>Triparmaceae</taxon>
        <taxon>Triparma</taxon>
    </lineage>
</organism>
<name>A0A9W7DK78_9STRA</name>
<dbReference type="EMBL" id="BRXZ01001791">
    <property type="protein sequence ID" value="GMH46519.1"/>
    <property type="molecule type" value="Genomic_DNA"/>
</dbReference>
<gene>
    <name evidence="1" type="ORF">TrRE_jg12053</name>
</gene>
<reference evidence="1" key="1">
    <citation type="submission" date="2022-07" db="EMBL/GenBank/DDBJ databases">
        <title>Genome analysis of Parmales, a sister group of diatoms, reveals the evolutionary specialization of diatoms from phago-mixotrophs to photoautotrophs.</title>
        <authorList>
            <person name="Ban H."/>
            <person name="Sato S."/>
            <person name="Yoshikawa S."/>
            <person name="Kazumasa Y."/>
            <person name="Nakamura Y."/>
            <person name="Ichinomiya M."/>
            <person name="Saitoh K."/>
            <person name="Sato N."/>
            <person name="Blanc-Mathieu R."/>
            <person name="Endo H."/>
            <person name="Kuwata A."/>
            <person name="Ogata H."/>
        </authorList>
    </citation>
    <scope>NUCLEOTIDE SEQUENCE</scope>
</reference>
<protein>
    <submittedName>
        <fullName evidence="1">Uncharacterized protein</fullName>
    </submittedName>
</protein>
<accession>A0A9W7DK78</accession>
<evidence type="ECO:0000313" key="2">
    <source>
        <dbReference type="Proteomes" id="UP001165082"/>
    </source>
</evidence>